<dbReference type="EMBL" id="WWCR01000039">
    <property type="protein sequence ID" value="MYM75458.1"/>
    <property type="molecule type" value="Genomic_DNA"/>
</dbReference>
<organism evidence="1 2">
    <name type="scientific">Duganella margarita</name>
    <dbReference type="NCBI Taxonomy" id="2692170"/>
    <lineage>
        <taxon>Bacteria</taxon>
        <taxon>Pseudomonadati</taxon>
        <taxon>Pseudomonadota</taxon>
        <taxon>Betaproteobacteria</taxon>
        <taxon>Burkholderiales</taxon>
        <taxon>Oxalobacteraceae</taxon>
        <taxon>Telluria group</taxon>
        <taxon>Duganella</taxon>
    </lineage>
</organism>
<dbReference type="Proteomes" id="UP000469734">
    <property type="component" value="Unassembled WGS sequence"/>
</dbReference>
<sequence length="104" mass="11219">MSGMPKPKQPSSISSPLFPLGDFVATPAALNLLQGHGINPLLLIGRHIQGDWGNLHGDDCTANDAAVTLGHRILSSYSVGEKDRVWIITEHDRSSTCILLPSEY</sequence>
<evidence type="ECO:0000313" key="2">
    <source>
        <dbReference type="Proteomes" id="UP000469734"/>
    </source>
</evidence>
<accession>A0A7X4KKB4</accession>
<protein>
    <recommendedName>
        <fullName evidence="3">Type I restriction endonuclease subunit M</fullName>
    </recommendedName>
</protein>
<comment type="caution">
    <text evidence="1">The sequence shown here is derived from an EMBL/GenBank/DDBJ whole genome shotgun (WGS) entry which is preliminary data.</text>
</comment>
<name>A0A7X4KKB4_9BURK</name>
<dbReference type="AlphaFoldDB" id="A0A7X4KKB4"/>
<proteinExistence type="predicted"/>
<evidence type="ECO:0000313" key="1">
    <source>
        <dbReference type="EMBL" id="MYM75458.1"/>
    </source>
</evidence>
<gene>
    <name evidence="1" type="ORF">GTP56_25135</name>
</gene>
<evidence type="ECO:0008006" key="3">
    <source>
        <dbReference type="Google" id="ProtNLM"/>
    </source>
</evidence>
<reference evidence="1 2" key="1">
    <citation type="submission" date="2019-12" db="EMBL/GenBank/DDBJ databases">
        <title>Novel species isolated from a subtropical stream in China.</title>
        <authorList>
            <person name="Lu H."/>
        </authorList>
    </citation>
    <scope>NUCLEOTIDE SEQUENCE [LARGE SCALE GENOMIC DNA]</scope>
    <source>
        <strain evidence="1 2">FT134W</strain>
    </source>
</reference>